<keyword evidence="5" id="KW-0479">Metal-binding</keyword>
<evidence type="ECO:0000256" key="2">
    <source>
        <dbReference type="ARBA" id="ARBA00001946"/>
    </source>
</evidence>
<dbReference type="GO" id="GO:0004722">
    <property type="term" value="F:protein serine/threonine phosphatase activity"/>
    <property type="evidence" value="ECO:0007669"/>
    <property type="project" value="UniProtKB-EC"/>
</dbReference>
<evidence type="ECO:0000256" key="3">
    <source>
        <dbReference type="ARBA" id="ARBA00006702"/>
    </source>
</evidence>
<dbReference type="EMBL" id="JAATIP010000092">
    <property type="protein sequence ID" value="KAF4375100.1"/>
    <property type="molecule type" value="Genomic_DNA"/>
</dbReference>
<dbReference type="Pfam" id="PF00481">
    <property type="entry name" value="PP2C"/>
    <property type="match status" value="1"/>
</dbReference>
<keyword evidence="8 12" id="KW-0904">Protein phosphatase</keyword>
<dbReference type="FunFam" id="3.60.40.10:FF:000020">
    <property type="entry name" value="Probable protein phosphatase 2C 42"/>
    <property type="match status" value="1"/>
</dbReference>
<dbReference type="GO" id="GO:0046872">
    <property type="term" value="F:metal ion binding"/>
    <property type="evidence" value="ECO:0007669"/>
    <property type="project" value="UniProtKB-KW"/>
</dbReference>
<evidence type="ECO:0000256" key="4">
    <source>
        <dbReference type="ARBA" id="ARBA00013081"/>
    </source>
</evidence>
<dbReference type="EC" id="3.1.3.16" evidence="4"/>
<dbReference type="Proteomes" id="UP000525078">
    <property type="component" value="Unassembled WGS sequence"/>
</dbReference>
<comment type="cofactor">
    <cofactor evidence="1">
        <name>Mn(2+)</name>
        <dbReference type="ChEBI" id="CHEBI:29035"/>
    </cofactor>
</comment>
<evidence type="ECO:0000256" key="5">
    <source>
        <dbReference type="ARBA" id="ARBA00022723"/>
    </source>
</evidence>
<dbReference type="InterPro" id="IPR001932">
    <property type="entry name" value="PPM-type_phosphatase-like_dom"/>
</dbReference>
<evidence type="ECO:0000313" key="15">
    <source>
        <dbReference type="EMBL" id="KAF4401998.1"/>
    </source>
</evidence>
<evidence type="ECO:0000256" key="8">
    <source>
        <dbReference type="ARBA" id="ARBA00022912"/>
    </source>
</evidence>
<keyword evidence="17" id="KW-1185">Reference proteome</keyword>
<dbReference type="EMBL" id="JAATIQ010000009">
    <property type="protein sequence ID" value="KAF4401998.1"/>
    <property type="molecule type" value="Genomic_DNA"/>
</dbReference>
<dbReference type="SUPFAM" id="SSF81606">
    <property type="entry name" value="PP2C-like"/>
    <property type="match status" value="1"/>
</dbReference>
<comment type="caution">
    <text evidence="14">The sequence shown here is derived from an EMBL/GenBank/DDBJ whole genome shotgun (WGS) entry which is preliminary data.</text>
</comment>
<evidence type="ECO:0000256" key="6">
    <source>
        <dbReference type="ARBA" id="ARBA00022801"/>
    </source>
</evidence>
<evidence type="ECO:0000256" key="7">
    <source>
        <dbReference type="ARBA" id="ARBA00022842"/>
    </source>
</evidence>
<evidence type="ECO:0000256" key="11">
    <source>
        <dbReference type="ARBA" id="ARBA00048336"/>
    </source>
</evidence>
<dbReference type="CDD" id="cd00143">
    <property type="entry name" value="PP2Cc"/>
    <property type="match status" value="1"/>
</dbReference>
<comment type="catalytic activity">
    <reaction evidence="10">
        <text>O-phospho-L-seryl-[protein] + H2O = L-seryl-[protein] + phosphate</text>
        <dbReference type="Rhea" id="RHEA:20629"/>
        <dbReference type="Rhea" id="RHEA-COMP:9863"/>
        <dbReference type="Rhea" id="RHEA-COMP:11604"/>
        <dbReference type="ChEBI" id="CHEBI:15377"/>
        <dbReference type="ChEBI" id="CHEBI:29999"/>
        <dbReference type="ChEBI" id="CHEBI:43474"/>
        <dbReference type="ChEBI" id="CHEBI:83421"/>
        <dbReference type="EC" id="3.1.3.16"/>
    </reaction>
</comment>
<evidence type="ECO:0000256" key="9">
    <source>
        <dbReference type="ARBA" id="ARBA00023211"/>
    </source>
</evidence>
<comment type="similarity">
    <text evidence="3 12">Belongs to the PP2C family.</text>
</comment>
<feature type="domain" description="PPM-type phosphatase" evidence="13">
    <location>
        <begin position="35"/>
        <end position="338"/>
    </location>
</feature>
<evidence type="ECO:0000313" key="17">
    <source>
        <dbReference type="Proteomes" id="UP000583929"/>
    </source>
</evidence>
<dbReference type="PROSITE" id="PS01032">
    <property type="entry name" value="PPM_1"/>
    <property type="match status" value="1"/>
</dbReference>
<dbReference type="InterPro" id="IPR015655">
    <property type="entry name" value="PP2C"/>
</dbReference>
<name>A0A7J6FZ71_CANSA</name>
<comment type="catalytic activity">
    <reaction evidence="11">
        <text>O-phospho-L-threonyl-[protein] + H2O = L-threonyl-[protein] + phosphate</text>
        <dbReference type="Rhea" id="RHEA:47004"/>
        <dbReference type="Rhea" id="RHEA-COMP:11060"/>
        <dbReference type="Rhea" id="RHEA-COMP:11605"/>
        <dbReference type="ChEBI" id="CHEBI:15377"/>
        <dbReference type="ChEBI" id="CHEBI:30013"/>
        <dbReference type="ChEBI" id="CHEBI:43474"/>
        <dbReference type="ChEBI" id="CHEBI:61977"/>
        <dbReference type="EC" id="3.1.3.16"/>
    </reaction>
</comment>
<dbReference type="Proteomes" id="UP000583929">
    <property type="component" value="Unassembled WGS sequence"/>
</dbReference>
<dbReference type="PROSITE" id="PS51746">
    <property type="entry name" value="PPM_2"/>
    <property type="match status" value="1"/>
</dbReference>
<accession>A0A7J6FZ71</accession>
<sequence>MLEICRRPLERCFGVGNGGDELLWHMGLKPYASGDYSIAVVQANSSLEDQGQVFTSPSATYVGIYDGHGGPEASRFITNHLFPYLQKFSSEQGGLSVDVIKKAFDATEEEFLHLVRQSWPARPQIASVGSCCLVGAISDDVLYVANLGDSRAVLGRRGFDGQSSNGTVVAERLSTDHNVAVEEVRREVKDLHPDDSHIVVYTRGVWRIKGIIQVSRSIGDVYLKKPEFNRDLFQQCGIPIPLKRAVMTAEPSIIVRKLKQQDMFLIFASDGLWEHLSDKAAVEIVHKNPRTGIAKRLVRAAINEAAKKREMRYEDIKKIEKGVRRHFHDDITVVVIYLDRSEATLNGSRLKDPFDCTTVPMDIFSLNADEEDSSLHHPNN</sequence>
<dbReference type="Gene3D" id="3.60.40.10">
    <property type="entry name" value="PPM-type phosphatase domain"/>
    <property type="match status" value="1"/>
</dbReference>
<gene>
    <name evidence="14" type="ORF">F8388_017246</name>
    <name evidence="15" type="ORF">G4B88_017510</name>
</gene>
<dbReference type="AlphaFoldDB" id="A0A7J6FZ71"/>
<keyword evidence="7" id="KW-0460">Magnesium</keyword>
<reference evidence="16 17" key="1">
    <citation type="journal article" date="2020" name="bioRxiv">
        <title>Sequence and annotation of 42 cannabis genomes reveals extensive copy number variation in cannabinoid synthesis and pathogen resistance genes.</title>
        <authorList>
            <person name="Mckernan K.J."/>
            <person name="Helbert Y."/>
            <person name="Kane L.T."/>
            <person name="Ebling H."/>
            <person name="Zhang L."/>
            <person name="Liu B."/>
            <person name="Eaton Z."/>
            <person name="Mclaughlin S."/>
            <person name="Kingan S."/>
            <person name="Baybayan P."/>
            <person name="Concepcion G."/>
            <person name="Jordan M."/>
            <person name="Riva A."/>
            <person name="Barbazuk W."/>
            <person name="Harkins T."/>
        </authorList>
    </citation>
    <scope>NUCLEOTIDE SEQUENCE [LARGE SCALE GENOMIC DNA]</scope>
    <source>
        <strain evidence="16 17">cv. Jamaican Lion 4</strain>
        <strain evidence="15">Father</strain>
        <strain evidence="14">Mother</strain>
        <tissue evidence="14">Leaf</tissue>
    </source>
</reference>
<evidence type="ECO:0000313" key="16">
    <source>
        <dbReference type="Proteomes" id="UP000525078"/>
    </source>
</evidence>
<dbReference type="PANTHER" id="PTHR47992">
    <property type="entry name" value="PROTEIN PHOSPHATASE"/>
    <property type="match status" value="1"/>
</dbReference>
<dbReference type="InterPro" id="IPR000222">
    <property type="entry name" value="PP2C_BS"/>
</dbReference>
<evidence type="ECO:0000256" key="12">
    <source>
        <dbReference type="RuleBase" id="RU003465"/>
    </source>
</evidence>
<proteinExistence type="inferred from homology"/>
<evidence type="ECO:0000256" key="1">
    <source>
        <dbReference type="ARBA" id="ARBA00001936"/>
    </source>
</evidence>
<dbReference type="InterPro" id="IPR036457">
    <property type="entry name" value="PPM-type-like_dom_sf"/>
</dbReference>
<evidence type="ECO:0000313" key="14">
    <source>
        <dbReference type="EMBL" id="KAF4375100.1"/>
    </source>
</evidence>
<protein>
    <recommendedName>
        <fullName evidence="4">protein-serine/threonine phosphatase</fullName>
        <ecNumber evidence="4">3.1.3.16</ecNumber>
    </recommendedName>
</protein>
<comment type="cofactor">
    <cofactor evidence="2">
        <name>Mg(2+)</name>
        <dbReference type="ChEBI" id="CHEBI:18420"/>
    </cofactor>
</comment>
<keyword evidence="9" id="KW-0464">Manganese</keyword>
<keyword evidence="6 12" id="KW-0378">Hydrolase</keyword>
<evidence type="ECO:0000256" key="10">
    <source>
        <dbReference type="ARBA" id="ARBA00047761"/>
    </source>
</evidence>
<evidence type="ECO:0000259" key="13">
    <source>
        <dbReference type="PROSITE" id="PS51746"/>
    </source>
</evidence>
<dbReference type="SMART" id="SM00332">
    <property type="entry name" value="PP2Cc"/>
    <property type="match status" value="1"/>
</dbReference>
<organism evidence="14 16">
    <name type="scientific">Cannabis sativa</name>
    <name type="common">Hemp</name>
    <name type="synonym">Marijuana</name>
    <dbReference type="NCBI Taxonomy" id="3483"/>
    <lineage>
        <taxon>Eukaryota</taxon>
        <taxon>Viridiplantae</taxon>
        <taxon>Streptophyta</taxon>
        <taxon>Embryophyta</taxon>
        <taxon>Tracheophyta</taxon>
        <taxon>Spermatophyta</taxon>
        <taxon>Magnoliopsida</taxon>
        <taxon>eudicotyledons</taxon>
        <taxon>Gunneridae</taxon>
        <taxon>Pentapetalae</taxon>
        <taxon>rosids</taxon>
        <taxon>fabids</taxon>
        <taxon>Rosales</taxon>
        <taxon>Cannabaceae</taxon>
        <taxon>Cannabis</taxon>
    </lineage>
</organism>